<dbReference type="InterPro" id="IPR000683">
    <property type="entry name" value="Gfo/Idh/MocA-like_OxRdtase_N"/>
</dbReference>
<evidence type="ECO:0000259" key="4">
    <source>
        <dbReference type="Pfam" id="PF01408"/>
    </source>
</evidence>
<dbReference type="Gene3D" id="3.40.50.720">
    <property type="entry name" value="NAD(P)-binding Rossmann-like Domain"/>
    <property type="match status" value="1"/>
</dbReference>
<feature type="domain" description="Gfo/Idh/MocA-like oxidoreductase N-terminal" evidence="4">
    <location>
        <begin position="25"/>
        <end position="145"/>
    </location>
</feature>
<dbReference type="PANTHER" id="PTHR43708">
    <property type="entry name" value="CONSERVED EXPRESSED OXIDOREDUCTASE (EUROFUNG)"/>
    <property type="match status" value="1"/>
</dbReference>
<dbReference type="SUPFAM" id="SSF55347">
    <property type="entry name" value="Glyceraldehyde-3-phosphate dehydrogenase-like, C-terminal domain"/>
    <property type="match status" value="1"/>
</dbReference>
<evidence type="ECO:0000256" key="2">
    <source>
        <dbReference type="ARBA" id="ARBA00023002"/>
    </source>
</evidence>
<evidence type="ECO:0000256" key="1">
    <source>
        <dbReference type="ARBA" id="ARBA00010928"/>
    </source>
</evidence>
<name>A0ABM7VJ69_9BACT</name>
<keyword evidence="7" id="KW-1185">Reference proteome</keyword>
<feature type="chain" id="PRO_5046021605" description="Oxidoreductase" evidence="3">
    <location>
        <begin position="22"/>
        <end position="366"/>
    </location>
</feature>
<evidence type="ECO:0000313" key="6">
    <source>
        <dbReference type="EMBL" id="BDD00994.1"/>
    </source>
</evidence>
<proteinExistence type="inferred from homology"/>
<reference evidence="6 7" key="1">
    <citation type="submission" date="2021-12" db="EMBL/GenBank/DDBJ databases">
        <title>Genome sequencing of bacteria with rrn-lacking chromosome and rrn-plasmid.</title>
        <authorList>
            <person name="Anda M."/>
            <person name="Iwasaki W."/>
        </authorList>
    </citation>
    <scope>NUCLEOTIDE SEQUENCE [LARGE SCALE GENOMIC DNA]</scope>
    <source>
        <strain evidence="6 7">NBRC 101262</strain>
        <plasmid evidence="6 7">pPP1</plasmid>
    </source>
</reference>
<keyword evidence="6" id="KW-0614">Plasmid</keyword>
<dbReference type="EMBL" id="AP025293">
    <property type="protein sequence ID" value="BDD00994.1"/>
    <property type="molecule type" value="Genomic_DNA"/>
</dbReference>
<dbReference type="RefSeq" id="WP_338398204.1">
    <property type="nucleotide sequence ID" value="NZ_AP025293.1"/>
</dbReference>
<dbReference type="Pfam" id="PF22725">
    <property type="entry name" value="GFO_IDH_MocA_C3"/>
    <property type="match status" value="1"/>
</dbReference>
<feature type="signal peptide" evidence="3">
    <location>
        <begin position="1"/>
        <end position="21"/>
    </location>
</feature>
<geneLocation type="plasmid" evidence="6 7">
    <name>pPP1</name>
</geneLocation>
<keyword evidence="2" id="KW-0560">Oxidoreductase</keyword>
<keyword evidence="3" id="KW-0732">Signal</keyword>
<dbReference type="InterPro" id="IPR051317">
    <property type="entry name" value="Gfo/Idh/MocA_oxidoreduct"/>
</dbReference>
<dbReference type="Proteomes" id="UP001354989">
    <property type="component" value="Plasmid pPP1"/>
</dbReference>
<evidence type="ECO:0008006" key="8">
    <source>
        <dbReference type="Google" id="ProtNLM"/>
    </source>
</evidence>
<protein>
    <recommendedName>
        <fullName evidence="8">Oxidoreductase</fullName>
    </recommendedName>
</protein>
<dbReference type="PANTHER" id="PTHR43708:SF5">
    <property type="entry name" value="CONSERVED EXPRESSED OXIDOREDUCTASE (EUROFUNG)-RELATED"/>
    <property type="match status" value="1"/>
</dbReference>
<gene>
    <name evidence="6" type="ORF">PEPS_32740</name>
</gene>
<evidence type="ECO:0000256" key="3">
    <source>
        <dbReference type="SAM" id="SignalP"/>
    </source>
</evidence>
<dbReference type="SUPFAM" id="SSF51735">
    <property type="entry name" value="NAD(P)-binding Rossmann-fold domains"/>
    <property type="match status" value="1"/>
</dbReference>
<dbReference type="InterPro" id="IPR036291">
    <property type="entry name" value="NAD(P)-bd_dom_sf"/>
</dbReference>
<dbReference type="Gene3D" id="3.30.360.10">
    <property type="entry name" value="Dihydrodipicolinate Reductase, domain 2"/>
    <property type="match status" value="1"/>
</dbReference>
<feature type="domain" description="GFO/IDH/MocA-like oxidoreductase" evidence="5">
    <location>
        <begin position="173"/>
        <end position="275"/>
    </location>
</feature>
<dbReference type="Pfam" id="PF01408">
    <property type="entry name" value="GFO_IDH_MocA"/>
    <property type="match status" value="1"/>
</dbReference>
<comment type="similarity">
    <text evidence="1">Belongs to the Gfo/Idh/MocA family.</text>
</comment>
<organism evidence="6 7">
    <name type="scientific">Persicobacter psychrovividus</name>
    <dbReference type="NCBI Taxonomy" id="387638"/>
    <lineage>
        <taxon>Bacteria</taxon>
        <taxon>Pseudomonadati</taxon>
        <taxon>Bacteroidota</taxon>
        <taxon>Cytophagia</taxon>
        <taxon>Cytophagales</taxon>
        <taxon>Persicobacteraceae</taxon>
        <taxon>Persicobacter</taxon>
    </lineage>
</organism>
<sequence length="366" mass="41860">MLKYFLLTAMLCVGQVFNAVAEQLRMGVVGMSHGHIVWVLKTMGKQEEVKFVGFVESNRPFARQLCEKYNIDTALIYPSMQAMYDAQKPDAVCAFNAPSEHEAVVDFFAPKGVDVMVEKPLATNYKSALRMQEKAQKHGILLYTNYETSWYPSTYFVKEQLAQNPEDAPFKFVMNYGHHGPAKLNLSKPFLEILNSPTRNGGGAVVDFGCYGANIMSWMMNGQAPLSVYAETRNYQQESYPEVDDDALIVLDYGTVQAVIQASWNWPINRKEMMVYRRDSELHAVDALTVNERERRPRKTEQHTFEKNQMINPFSHFAAVRRKEITAEEFALYSTENNVLTCKILDMARKSAQEGRKILWEQDAKL</sequence>
<accession>A0ABM7VJ69</accession>
<dbReference type="InterPro" id="IPR055170">
    <property type="entry name" value="GFO_IDH_MocA-like_dom"/>
</dbReference>
<evidence type="ECO:0000313" key="7">
    <source>
        <dbReference type="Proteomes" id="UP001354989"/>
    </source>
</evidence>
<evidence type="ECO:0000259" key="5">
    <source>
        <dbReference type="Pfam" id="PF22725"/>
    </source>
</evidence>